<sequence length="106" mass="11810">MWVHLSTVILLASFKAYIAFPSVNKRCNIVVNRSLSDIQVHSLTASPQCCLTLFNTLPGSMHSSSPRGCAFNSDSQMSAAGTMPRCHFFLLFCNTNWKKILSHLLF</sequence>
<organism evidence="2 3">
    <name type="scientific">Rattus norvegicus</name>
    <name type="common">Rat</name>
    <dbReference type="NCBI Taxonomy" id="10116"/>
    <lineage>
        <taxon>Eukaryota</taxon>
        <taxon>Metazoa</taxon>
        <taxon>Chordata</taxon>
        <taxon>Craniata</taxon>
        <taxon>Vertebrata</taxon>
        <taxon>Euteleostomi</taxon>
        <taxon>Mammalia</taxon>
        <taxon>Eutheria</taxon>
        <taxon>Euarchontoglires</taxon>
        <taxon>Glires</taxon>
        <taxon>Rodentia</taxon>
        <taxon>Myomorpha</taxon>
        <taxon>Muroidea</taxon>
        <taxon>Muridae</taxon>
        <taxon>Murinae</taxon>
        <taxon>Rattus</taxon>
    </lineage>
</organism>
<accession>A6I5B2</accession>
<reference evidence="3" key="1">
    <citation type="submission" date="2005-09" db="EMBL/GenBank/DDBJ databases">
        <authorList>
            <person name="Mural R.J."/>
            <person name="Li P.W."/>
            <person name="Adams M.D."/>
            <person name="Amanatides P.G."/>
            <person name="Baden-Tillson H."/>
            <person name="Barnstead M."/>
            <person name="Chin S.H."/>
            <person name="Dew I."/>
            <person name="Evans C.A."/>
            <person name="Ferriera S."/>
            <person name="Flanigan M."/>
            <person name="Fosler C."/>
            <person name="Glodek A."/>
            <person name="Gu Z."/>
            <person name="Holt R.A."/>
            <person name="Jennings D."/>
            <person name="Kraft C.L."/>
            <person name="Lu F."/>
            <person name="Nguyen T."/>
            <person name="Nusskern D.R."/>
            <person name="Pfannkoch C.M."/>
            <person name="Sitter C."/>
            <person name="Sutton G.G."/>
            <person name="Venter J.C."/>
            <person name="Wang Z."/>
            <person name="Woodage T."/>
            <person name="Zheng X.H."/>
            <person name="Zhong F."/>
        </authorList>
    </citation>
    <scope>NUCLEOTIDE SEQUENCE [LARGE SCALE GENOMIC DNA]</scope>
    <source>
        <strain>BN</strain>
        <strain evidence="3">Sprague-Dawley</strain>
    </source>
</reference>
<evidence type="ECO:0000313" key="3">
    <source>
        <dbReference type="Proteomes" id="UP000234681"/>
    </source>
</evidence>
<feature type="chain" id="PRO_5039925708" evidence="1">
    <location>
        <begin position="20"/>
        <end position="106"/>
    </location>
</feature>
<feature type="signal peptide" evidence="1">
    <location>
        <begin position="1"/>
        <end position="19"/>
    </location>
</feature>
<gene>
    <name evidence="2 4" type="primary">Ccnb1</name>
    <name evidence="2" type="ORF">rCG_44759</name>
</gene>
<evidence type="ECO:0000313" key="2">
    <source>
        <dbReference type="EMBL" id="EDM10222.1"/>
    </source>
</evidence>
<dbReference type="RGD" id="2291">
    <property type="gene designation" value="Ccnb1"/>
</dbReference>
<keyword evidence="1" id="KW-0732">Signal</keyword>
<name>A6I5B2_RAT</name>
<dbReference type="Proteomes" id="UP000234681">
    <property type="component" value="Chromosome 2"/>
</dbReference>
<dbReference type="AlphaFoldDB" id="A6I5B2"/>
<keyword evidence="2" id="KW-0195">Cyclin</keyword>
<evidence type="ECO:0000256" key="1">
    <source>
        <dbReference type="SAM" id="SignalP"/>
    </source>
</evidence>
<dbReference type="EMBL" id="CH473955">
    <property type="protein sequence ID" value="EDM10222.1"/>
    <property type="molecule type" value="Genomic_DNA"/>
</dbReference>
<proteinExistence type="predicted"/>
<evidence type="ECO:0000313" key="4">
    <source>
        <dbReference type="RGD" id="2291"/>
    </source>
</evidence>
<protein>
    <submittedName>
        <fullName evidence="2">Cyclin B1, isoform CRA_c</fullName>
    </submittedName>
</protein>